<dbReference type="EMBL" id="JACVVK020000413">
    <property type="protein sequence ID" value="KAK7475157.1"/>
    <property type="molecule type" value="Genomic_DNA"/>
</dbReference>
<feature type="region of interest" description="Disordered" evidence="1">
    <location>
        <begin position="19"/>
        <end position="63"/>
    </location>
</feature>
<protein>
    <submittedName>
        <fullName evidence="2">Uncharacterized protein</fullName>
    </submittedName>
</protein>
<reference evidence="2 3" key="1">
    <citation type="journal article" date="2023" name="Sci. Data">
        <title>Genome assembly of the Korean intertidal mud-creeper Batillaria attramentaria.</title>
        <authorList>
            <person name="Patra A.K."/>
            <person name="Ho P.T."/>
            <person name="Jun S."/>
            <person name="Lee S.J."/>
            <person name="Kim Y."/>
            <person name="Won Y.J."/>
        </authorList>
    </citation>
    <scope>NUCLEOTIDE SEQUENCE [LARGE SCALE GENOMIC DNA]</scope>
    <source>
        <strain evidence="2">Wonlab-2016</strain>
    </source>
</reference>
<organism evidence="2 3">
    <name type="scientific">Batillaria attramentaria</name>
    <dbReference type="NCBI Taxonomy" id="370345"/>
    <lineage>
        <taxon>Eukaryota</taxon>
        <taxon>Metazoa</taxon>
        <taxon>Spiralia</taxon>
        <taxon>Lophotrochozoa</taxon>
        <taxon>Mollusca</taxon>
        <taxon>Gastropoda</taxon>
        <taxon>Caenogastropoda</taxon>
        <taxon>Sorbeoconcha</taxon>
        <taxon>Cerithioidea</taxon>
        <taxon>Batillariidae</taxon>
        <taxon>Batillaria</taxon>
    </lineage>
</organism>
<accession>A0ABD0JL26</accession>
<dbReference type="AlphaFoldDB" id="A0ABD0JL26"/>
<sequence>MMIWYVAAPSISVMPHVPAFPEPPSHGDTGHGSRVQLGDYNPRPKAWQPPTPGDSYSCPASMSASWASSDFDAYQNQLNGYGDSGVYSPHDQYLPACDL</sequence>
<evidence type="ECO:0000313" key="2">
    <source>
        <dbReference type="EMBL" id="KAK7475157.1"/>
    </source>
</evidence>
<evidence type="ECO:0000313" key="3">
    <source>
        <dbReference type="Proteomes" id="UP001519460"/>
    </source>
</evidence>
<keyword evidence="3" id="KW-1185">Reference proteome</keyword>
<name>A0ABD0JL26_9CAEN</name>
<comment type="caution">
    <text evidence="2">The sequence shown here is derived from an EMBL/GenBank/DDBJ whole genome shotgun (WGS) entry which is preliminary data.</text>
</comment>
<dbReference type="Proteomes" id="UP001519460">
    <property type="component" value="Unassembled WGS sequence"/>
</dbReference>
<gene>
    <name evidence="2" type="ORF">BaRGS_00033558</name>
</gene>
<evidence type="ECO:0000256" key="1">
    <source>
        <dbReference type="SAM" id="MobiDB-lite"/>
    </source>
</evidence>
<proteinExistence type="predicted"/>